<dbReference type="EMBL" id="CP040077">
    <property type="protein sequence ID" value="QCP50596.1"/>
    <property type="molecule type" value="Genomic_DNA"/>
</dbReference>
<dbReference type="KEGG" id="tvl:FAZ95_16380"/>
<name>A0A4P8IQK1_9BURK</name>
<dbReference type="AlphaFoldDB" id="A0A4P8IQK1"/>
<accession>A0A4P8IQK1</accession>
<evidence type="ECO:0000256" key="1">
    <source>
        <dbReference type="SAM" id="MobiDB-lite"/>
    </source>
</evidence>
<dbReference type="Proteomes" id="UP000298656">
    <property type="component" value="Chromosome 1"/>
</dbReference>
<evidence type="ECO:0000313" key="4">
    <source>
        <dbReference type="Proteomes" id="UP000298656"/>
    </source>
</evidence>
<feature type="region of interest" description="Disordered" evidence="1">
    <location>
        <begin position="140"/>
        <end position="160"/>
    </location>
</feature>
<keyword evidence="4" id="KW-1185">Reference proteome</keyword>
<dbReference type="OrthoDB" id="8775745at2"/>
<dbReference type="InterPro" id="IPR022548">
    <property type="entry name" value="DUF2846"/>
</dbReference>
<organism evidence="3 4">
    <name type="scientific">Trinickia violacea</name>
    <dbReference type="NCBI Taxonomy" id="2571746"/>
    <lineage>
        <taxon>Bacteria</taxon>
        <taxon>Pseudomonadati</taxon>
        <taxon>Pseudomonadota</taxon>
        <taxon>Betaproteobacteria</taxon>
        <taxon>Burkholderiales</taxon>
        <taxon>Burkholderiaceae</taxon>
        <taxon>Trinickia</taxon>
    </lineage>
</organism>
<reference evidence="3 4" key="1">
    <citation type="submission" date="2019-05" db="EMBL/GenBank/DDBJ databases">
        <title>Burkholderia sp. DHOD12, isolated from subtropical forest soil.</title>
        <authorList>
            <person name="Gao Z.-H."/>
            <person name="Qiu L.-H."/>
        </authorList>
    </citation>
    <scope>NUCLEOTIDE SEQUENCE [LARGE SCALE GENOMIC DNA]</scope>
    <source>
        <strain evidence="3 4">DHOD12</strain>
    </source>
</reference>
<dbReference type="Pfam" id="PF11008">
    <property type="entry name" value="DUF2846"/>
    <property type="match status" value="1"/>
</dbReference>
<proteinExistence type="predicted"/>
<evidence type="ECO:0000313" key="3">
    <source>
        <dbReference type="EMBL" id="QCP50596.1"/>
    </source>
</evidence>
<evidence type="ECO:0000259" key="2">
    <source>
        <dbReference type="Pfam" id="PF11008"/>
    </source>
</evidence>
<sequence length="160" mass="17340">MKYLKIAIYLLVVAVLAGCARGEPYKQVVKTAPEIAAGQGRIYFYRKPGLFSDAGILDQPVILLDGEKIGRARPKGFFYLDVPAGTHEVVVHTEVDKTLSLTIDAGETKYVRTELTAGVIRARAVPELIEPRVAKKEMRRLRLGGQASANGDGAASETAE</sequence>
<protein>
    <submittedName>
        <fullName evidence="3">DUF2846 domain-containing protein</fullName>
    </submittedName>
</protein>
<dbReference type="PROSITE" id="PS51257">
    <property type="entry name" value="PROKAR_LIPOPROTEIN"/>
    <property type="match status" value="1"/>
</dbReference>
<feature type="domain" description="DUF2846" evidence="2">
    <location>
        <begin position="37"/>
        <end position="118"/>
    </location>
</feature>
<gene>
    <name evidence="3" type="ORF">FAZ95_16380</name>
</gene>
<dbReference type="RefSeq" id="WP_137333409.1">
    <property type="nucleotide sequence ID" value="NZ_CP040077.1"/>
</dbReference>